<feature type="domain" description="Sugar-binding" evidence="5">
    <location>
        <begin position="2"/>
        <end position="79"/>
    </location>
</feature>
<organism evidence="6 7">
    <name type="scientific">Blautia wexlerae</name>
    <dbReference type="NCBI Taxonomy" id="418240"/>
    <lineage>
        <taxon>Bacteria</taxon>
        <taxon>Bacillati</taxon>
        <taxon>Bacillota</taxon>
        <taxon>Clostridia</taxon>
        <taxon>Lachnospirales</taxon>
        <taxon>Lachnospiraceae</taxon>
        <taxon>Blautia</taxon>
    </lineage>
</organism>
<dbReference type="SUPFAM" id="SSF100950">
    <property type="entry name" value="NagB/RpiA/CoA transferase-like"/>
    <property type="match status" value="1"/>
</dbReference>
<dbReference type="PANTHER" id="PTHR34294">
    <property type="entry name" value="TRANSCRIPTIONAL REGULATOR-RELATED"/>
    <property type="match status" value="1"/>
</dbReference>
<keyword evidence="2" id="KW-0805">Transcription regulation</keyword>
<dbReference type="GO" id="GO:0003677">
    <property type="term" value="F:DNA binding"/>
    <property type="evidence" value="ECO:0007669"/>
    <property type="project" value="UniProtKB-KW"/>
</dbReference>
<dbReference type="InterPro" id="IPR007324">
    <property type="entry name" value="Sugar-bd_dom_put"/>
</dbReference>
<gene>
    <name evidence="6" type="ORF">GT712_14250</name>
</gene>
<dbReference type="PANTHER" id="PTHR34294:SF1">
    <property type="entry name" value="TRANSCRIPTIONAL REGULATOR LSRR"/>
    <property type="match status" value="1"/>
</dbReference>
<dbReference type="AlphaFoldDB" id="A0A6L8XWW5"/>
<dbReference type="Gene3D" id="3.40.50.1360">
    <property type="match status" value="1"/>
</dbReference>
<dbReference type="Proteomes" id="UP000477156">
    <property type="component" value="Unassembled WGS sequence"/>
</dbReference>
<evidence type="ECO:0000313" key="7">
    <source>
        <dbReference type="Proteomes" id="UP000477156"/>
    </source>
</evidence>
<dbReference type="InterPro" id="IPR037171">
    <property type="entry name" value="NagB/RpiA_transferase-like"/>
</dbReference>
<reference evidence="6 7" key="1">
    <citation type="journal article" date="2019" name="Nat. Med.">
        <title>A library of human gut bacterial isolates paired with longitudinal multiomics data enables mechanistic microbiome research.</title>
        <authorList>
            <person name="Poyet M."/>
            <person name="Groussin M."/>
            <person name="Gibbons S.M."/>
            <person name="Avila-Pacheco J."/>
            <person name="Jiang X."/>
            <person name="Kearney S.M."/>
            <person name="Perrotta A.R."/>
            <person name="Berdy B."/>
            <person name="Zhao S."/>
            <person name="Lieberman T.D."/>
            <person name="Swanson P.K."/>
            <person name="Smith M."/>
            <person name="Roesemann S."/>
            <person name="Alexander J.E."/>
            <person name="Rich S.A."/>
            <person name="Livny J."/>
            <person name="Vlamakis H."/>
            <person name="Clish C."/>
            <person name="Bullock K."/>
            <person name="Deik A."/>
            <person name="Scott J."/>
            <person name="Pierce K.A."/>
            <person name="Xavier R.J."/>
            <person name="Alm E.J."/>
        </authorList>
    </citation>
    <scope>NUCLEOTIDE SEQUENCE [LARGE SCALE GENOMIC DNA]</scope>
    <source>
        <strain evidence="6 7">BIOML-A12</strain>
    </source>
</reference>
<evidence type="ECO:0000259" key="5">
    <source>
        <dbReference type="Pfam" id="PF04198"/>
    </source>
</evidence>
<evidence type="ECO:0000256" key="4">
    <source>
        <dbReference type="ARBA" id="ARBA00023163"/>
    </source>
</evidence>
<dbReference type="GO" id="GO:0030246">
    <property type="term" value="F:carbohydrate binding"/>
    <property type="evidence" value="ECO:0007669"/>
    <property type="project" value="InterPro"/>
</dbReference>
<comment type="similarity">
    <text evidence="1">Belongs to the SorC transcriptional regulatory family.</text>
</comment>
<dbReference type="InterPro" id="IPR051054">
    <property type="entry name" value="SorC_transcr_regulators"/>
</dbReference>
<evidence type="ECO:0000256" key="2">
    <source>
        <dbReference type="ARBA" id="ARBA00023015"/>
    </source>
</evidence>
<evidence type="ECO:0000256" key="3">
    <source>
        <dbReference type="ARBA" id="ARBA00023125"/>
    </source>
</evidence>
<sequence>MGVTWGSTVYHMINYLNPSQKVNAKFVTLHGSIACCENELDVRTLVSRMAKAFFGENYYLLTDALMSSKEASRIMKEEKKNPFLHLRILCSQRIWRC</sequence>
<protein>
    <recommendedName>
        <fullName evidence="5">Sugar-binding domain-containing protein</fullName>
    </recommendedName>
</protein>
<dbReference type="EMBL" id="WWVF01000031">
    <property type="protein sequence ID" value="MZS90198.1"/>
    <property type="molecule type" value="Genomic_DNA"/>
</dbReference>
<proteinExistence type="inferred from homology"/>
<keyword evidence="3" id="KW-0238">DNA-binding</keyword>
<keyword evidence="4" id="KW-0804">Transcription</keyword>
<accession>A0A6L8XWW5</accession>
<comment type="caution">
    <text evidence="6">The sequence shown here is derived from an EMBL/GenBank/DDBJ whole genome shotgun (WGS) entry which is preliminary data.</text>
</comment>
<evidence type="ECO:0000256" key="1">
    <source>
        <dbReference type="ARBA" id="ARBA00010466"/>
    </source>
</evidence>
<evidence type="ECO:0000313" key="6">
    <source>
        <dbReference type="EMBL" id="MZS90198.1"/>
    </source>
</evidence>
<dbReference type="Pfam" id="PF04198">
    <property type="entry name" value="Sugar-bind"/>
    <property type="match status" value="1"/>
</dbReference>
<name>A0A6L8XWW5_9FIRM</name>